<organism evidence="3 4">
    <name type="scientific">Colwellia echini</name>
    <dbReference type="NCBI Taxonomy" id="1982103"/>
    <lineage>
        <taxon>Bacteria</taxon>
        <taxon>Pseudomonadati</taxon>
        <taxon>Pseudomonadota</taxon>
        <taxon>Gammaproteobacteria</taxon>
        <taxon>Alteromonadales</taxon>
        <taxon>Colwelliaceae</taxon>
        <taxon>Colwellia</taxon>
    </lineage>
</organism>
<proteinExistence type="predicted"/>
<dbReference type="Gene3D" id="1.25.40.10">
    <property type="entry name" value="Tetratricopeptide repeat domain"/>
    <property type="match status" value="4"/>
</dbReference>
<feature type="repeat" description="TPR" evidence="1">
    <location>
        <begin position="482"/>
        <end position="515"/>
    </location>
</feature>
<dbReference type="InterPro" id="IPR014266">
    <property type="entry name" value="PEP-CTERM_TPR_PrsT"/>
</dbReference>
<dbReference type="Proteomes" id="UP000815846">
    <property type="component" value="Unassembled WGS sequence"/>
</dbReference>
<feature type="repeat" description="TPR" evidence="1">
    <location>
        <begin position="380"/>
        <end position="413"/>
    </location>
</feature>
<evidence type="ECO:0000313" key="3">
    <source>
        <dbReference type="EMBL" id="TYK66557.1"/>
    </source>
</evidence>
<keyword evidence="2" id="KW-0732">Signal</keyword>
<dbReference type="Pfam" id="PF13432">
    <property type="entry name" value="TPR_16"/>
    <property type="match status" value="1"/>
</dbReference>
<comment type="caution">
    <text evidence="3">The sequence shown here is derived from an EMBL/GenBank/DDBJ whole genome shotgun (WGS) entry which is preliminary data.</text>
</comment>
<accession>A0ABY3MZC2</accession>
<keyword evidence="1" id="KW-0802">TPR repeat</keyword>
<evidence type="ECO:0000256" key="1">
    <source>
        <dbReference type="PROSITE-ProRule" id="PRU00339"/>
    </source>
</evidence>
<dbReference type="PROSITE" id="PS50005">
    <property type="entry name" value="TPR"/>
    <property type="match status" value="4"/>
</dbReference>
<dbReference type="Pfam" id="PF13181">
    <property type="entry name" value="TPR_8"/>
    <property type="match status" value="2"/>
</dbReference>
<dbReference type="RefSeq" id="WP_101344638.1">
    <property type="nucleotide sequence ID" value="NZ_PJAI02000003.1"/>
</dbReference>
<keyword evidence="4" id="KW-1185">Reference proteome</keyword>
<feature type="repeat" description="TPR" evidence="1">
    <location>
        <begin position="129"/>
        <end position="162"/>
    </location>
</feature>
<name>A0ABY3MZC2_9GAMM</name>
<feature type="chain" id="PRO_5045464339" evidence="2">
    <location>
        <begin position="24"/>
        <end position="935"/>
    </location>
</feature>
<dbReference type="Pfam" id="PF12895">
    <property type="entry name" value="ANAPC3"/>
    <property type="match status" value="1"/>
</dbReference>
<gene>
    <name evidence="3" type="primary">prsT</name>
    <name evidence="3" type="ORF">CWS31_004240</name>
</gene>
<dbReference type="SMART" id="SM00028">
    <property type="entry name" value="TPR"/>
    <property type="match status" value="15"/>
</dbReference>
<feature type="signal peptide" evidence="2">
    <location>
        <begin position="1"/>
        <end position="23"/>
    </location>
</feature>
<dbReference type="Pfam" id="PF14559">
    <property type="entry name" value="TPR_19"/>
    <property type="match status" value="2"/>
</dbReference>
<dbReference type="PANTHER" id="PTHR12558">
    <property type="entry name" value="CELL DIVISION CYCLE 16,23,27"/>
    <property type="match status" value="1"/>
</dbReference>
<sequence>MKTTKILHAALFSLFLMSASVFANDNVDESYEKALIAFQNNAYPAAIIHLKNIIQQNPAHMPSRVLMAQILINQGNGAAAEVELNRAKEGKVDNDRLITLYGKAYILQGKYDEALDIAVLGQRNPQIESELLLIRGQAYIGKKQYQLADRVFISLLGLQPNNQFALLGRAQIALQESQVDDALNYIDLSLNNSQPFINGWILKSKILHRLGDRKGALLAIDEALLIDEKHLSARLTKAMLHLEVQEYQQALPHVDYILNEIPNEPRAGYLKAIINASLPREDGSSPTDDKSKLTEVIATLAAVPPEVMKTTPDYYFLAGLTNFQFGNLNDAHRYLTNYLNYVEFDIDTVRMIASIEIEQGQLDSARYLLQKTNLARPNNPDILTLLGVTYLQLGESEKAQFYFEKVVDSYPNSTVGVSNLARSKMQSGDYIAAIETLSAIKDNEVNGVQIKLLLIDAYQNTKNYPLAINITKSLLAEFPNDSFLQQRIGTLYGLNGQLTEAKSAFEKSVKLDPNNITSMVHLGRMDNIAGKSDKALAYLQNKLTLFPKNTLLMTEIADTYLFKNDIDNALTWLQKAYAQEPNNFYVISKLSRILVNQGKLEEAVDLLDVYIGSNPKDPEGLLTLSELYQQQNKHQQAILVLRDYVEKSRNKAQALIVLAKAQLLAKDSVAAEKSYTQAMIADDTYLPAYLGLVNLTIKNKNEDFSLSLIASIAELTQSSSLTDVLTGDLYLSLNDTKKSIDYYKKSLQNSDQKQAVLGLYRSYKQSNNIRKAIEPLKKWLVKYPDDMLVGIALADSYKGSTLLKKSSEYYGLLLEKYGPLPILLNNAASVEFALGNKVEAKAYAEQAYGYLPENVTIIDTLAWIKSRMGERDQAIALFRVALTKDYDNAEIKYHIAATLYALDRKTEAKKYLTEAVDSQQQYPEKPEAIALLTSW</sequence>
<evidence type="ECO:0000256" key="2">
    <source>
        <dbReference type="SAM" id="SignalP"/>
    </source>
</evidence>
<evidence type="ECO:0000313" key="4">
    <source>
        <dbReference type="Proteomes" id="UP000815846"/>
    </source>
</evidence>
<protein>
    <submittedName>
        <fullName evidence="3">PEP-CTERM system TPR-repeat protein PrsT</fullName>
    </submittedName>
</protein>
<dbReference type="InterPro" id="IPR011990">
    <property type="entry name" value="TPR-like_helical_dom_sf"/>
</dbReference>
<dbReference type="SUPFAM" id="SSF48452">
    <property type="entry name" value="TPR-like"/>
    <property type="match status" value="4"/>
</dbReference>
<dbReference type="SUPFAM" id="SSF81901">
    <property type="entry name" value="HCP-like"/>
    <property type="match status" value="1"/>
</dbReference>
<dbReference type="NCBIfam" id="TIGR02917">
    <property type="entry name" value="PEP_TPR_lipo"/>
    <property type="match status" value="1"/>
</dbReference>
<reference evidence="3 4" key="1">
    <citation type="submission" date="2019-08" db="EMBL/GenBank/DDBJ databases">
        <title>Microbe sample from Colwellia echini.</title>
        <authorList>
            <person name="Christiansen L."/>
            <person name="Pathiraja D."/>
            <person name="Schultz-Johansen M."/>
            <person name="Choi I.-G."/>
            <person name="Stougaard P."/>
        </authorList>
    </citation>
    <scope>NUCLEOTIDE SEQUENCE [LARGE SCALE GENOMIC DNA]</scope>
    <source>
        <strain evidence="3 4">A3</strain>
    </source>
</reference>
<dbReference type="EMBL" id="PJAI02000003">
    <property type="protein sequence ID" value="TYK66557.1"/>
    <property type="molecule type" value="Genomic_DNA"/>
</dbReference>
<feature type="repeat" description="TPR" evidence="1">
    <location>
        <begin position="550"/>
        <end position="583"/>
    </location>
</feature>
<dbReference type="PANTHER" id="PTHR12558:SF13">
    <property type="entry name" value="CELL DIVISION CYCLE PROTEIN 27 HOMOLOG"/>
    <property type="match status" value="1"/>
</dbReference>
<dbReference type="InterPro" id="IPR019734">
    <property type="entry name" value="TPR_rpt"/>
</dbReference>